<comment type="cofactor">
    <cofactor evidence="1">
        <name>pantetheine 4'-phosphate</name>
        <dbReference type="ChEBI" id="CHEBI:47942"/>
    </cofactor>
</comment>
<dbReference type="Pfam" id="PF00501">
    <property type="entry name" value="AMP-binding"/>
    <property type="match status" value="1"/>
</dbReference>
<accession>A0A9X2RP79</accession>
<dbReference type="Gene3D" id="3.40.50.980">
    <property type="match status" value="2"/>
</dbReference>
<comment type="similarity">
    <text evidence="2">Belongs to the ATP-dependent AMP-binding enzyme family.</text>
</comment>
<feature type="domain" description="Carrier" evidence="5">
    <location>
        <begin position="519"/>
        <end position="594"/>
    </location>
</feature>
<dbReference type="SUPFAM" id="SSF47336">
    <property type="entry name" value="ACP-like"/>
    <property type="match status" value="1"/>
</dbReference>
<dbReference type="PROSITE" id="PS00455">
    <property type="entry name" value="AMP_BINDING"/>
    <property type="match status" value="1"/>
</dbReference>
<keyword evidence="3" id="KW-0596">Phosphopantetheine</keyword>
<dbReference type="GO" id="GO:0005829">
    <property type="term" value="C:cytosol"/>
    <property type="evidence" value="ECO:0007669"/>
    <property type="project" value="TreeGrafter"/>
</dbReference>
<evidence type="ECO:0000313" key="6">
    <source>
        <dbReference type="EMBL" id="MCQ8771166.1"/>
    </source>
</evidence>
<dbReference type="InterPro" id="IPR020845">
    <property type="entry name" value="AMP-binding_CS"/>
</dbReference>
<dbReference type="GO" id="GO:0044550">
    <property type="term" value="P:secondary metabolite biosynthetic process"/>
    <property type="evidence" value="ECO:0007669"/>
    <property type="project" value="TreeGrafter"/>
</dbReference>
<dbReference type="SMART" id="SM00823">
    <property type="entry name" value="PKS_PP"/>
    <property type="match status" value="1"/>
</dbReference>
<keyword evidence="4" id="KW-0597">Phosphoprotein</keyword>
<dbReference type="GO" id="GO:0031177">
    <property type="term" value="F:phosphopantetheine binding"/>
    <property type="evidence" value="ECO:0007669"/>
    <property type="project" value="InterPro"/>
</dbReference>
<dbReference type="CDD" id="cd05930">
    <property type="entry name" value="A_NRPS"/>
    <property type="match status" value="1"/>
</dbReference>
<dbReference type="PROSITE" id="PS00012">
    <property type="entry name" value="PHOSPHOPANTETHEINE"/>
    <property type="match status" value="1"/>
</dbReference>
<dbReference type="Gene3D" id="2.30.38.10">
    <property type="entry name" value="Luciferase, Domain 3"/>
    <property type="match status" value="1"/>
</dbReference>
<dbReference type="Gene3D" id="3.30.300.30">
    <property type="match status" value="1"/>
</dbReference>
<organism evidence="6 7">
    <name type="scientific">Streptomyces telluris</name>
    <dbReference type="NCBI Taxonomy" id="2720021"/>
    <lineage>
        <taxon>Bacteria</taxon>
        <taxon>Bacillati</taxon>
        <taxon>Actinomycetota</taxon>
        <taxon>Actinomycetes</taxon>
        <taxon>Kitasatosporales</taxon>
        <taxon>Streptomycetaceae</taxon>
        <taxon>Streptomyces</taxon>
    </lineage>
</organism>
<sequence length="595" mass="63041">MTVSARLPGTAQQQLDPIARFHHVVATAPDRVAVVDEDLHLTFAELDRLTARAAARLAALGVGRGTRVGVGLPRGADLLVALLAVWRAGAAYVPLDPAHPLDRLVRMVRDADVTTVVAEPGSGVAWPAGVHVAPVHEAGGDARAEEVTAAPLDPAYVIFTSGSTGVPKGVQATRGGVAALIGGLEETGIYADRPRVVGWNASISFDASVQQWVRVCRGDTVVVIGEARRTDPVKLRELLDAHRVDDLDLTPSHWELLRETLLAPAAEKRTLRLFMGGEPVPDATWRELGEARARGGLEAVNLYGPTECTVDATAAWIGGPGPHIGRPLPGFTARVLDEALTPVPDGVAGELYLAGPQLAHGYVGRPGLTAQRFVADPFAAGQRMYRTGDRVRALADGTFAYLGRADRQIKIRGYRVELGEIEAALAGHPGVRAAAVTVHHAPEAGDRLVAYYVPAREAASGADGLREHLAGLLPSYMLPSAWIELDAMPLTVNGKTDTRALPDPAAALAAEAPQDGGAAPEGELETLIAGVWGEVLGRERIRADDDFFALGGHSLLALRLVARLKKQLGVVMPVKEVYRHPRLRHLAEHISALSG</sequence>
<evidence type="ECO:0000259" key="5">
    <source>
        <dbReference type="PROSITE" id="PS50075"/>
    </source>
</evidence>
<dbReference type="InterPro" id="IPR006162">
    <property type="entry name" value="Ppantetheine_attach_site"/>
</dbReference>
<dbReference type="FunFam" id="1.10.1200.10:FF:000005">
    <property type="entry name" value="Nonribosomal peptide synthetase 1"/>
    <property type="match status" value="1"/>
</dbReference>
<protein>
    <submittedName>
        <fullName evidence="6">Non-ribosomal peptide synthetase</fullName>
    </submittedName>
</protein>
<dbReference type="Pfam" id="PF00550">
    <property type="entry name" value="PP-binding"/>
    <property type="match status" value="1"/>
</dbReference>
<dbReference type="InterPro" id="IPR020806">
    <property type="entry name" value="PKS_PP-bd"/>
</dbReference>
<dbReference type="PANTHER" id="PTHR45527">
    <property type="entry name" value="NONRIBOSOMAL PEPTIDE SYNTHETASE"/>
    <property type="match status" value="1"/>
</dbReference>
<dbReference type="Gene3D" id="1.10.1200.10">
    <property type="entry name" value="ACP-like"/>
    <property type="match status" value="1"/>
</dbReference>
<dbReference type="InterPro" id="IPR025110">
    <property type="entry name" value="AMP-bd_C"/>
</dbReference>
<dbReference type="InterPro" id="IPR009081">
    <property type="entry name" value="PP-bd_ACP"/>
</dbReference>
<gene>
    <name evidence="6" type="ORF">NQU55_15525</name>
</gene>
<dbReference type="GO" id="GO:0017000">
    <property type="term" value="P:antibiotic biosynthetic process"/>
    <property type="evidence" value="ECO:0007669"/>
    <property type="project" value="UniProtKB-ARBA"/>
</dbReference>
<dbReference type="NCBIfam" id="TIGR01733">
    <property type="entry name" value="AA-adenyl-dom"/>
    <property type="match status" value="1"/>
</dbReference>
<dbReference type="EMBL" id="JANIID010000012">
    <property type="protein sequence ID" value="MCQ8771166.1"/>
    <property type="molecule type" value="Genomic_DNA"/>
</dbReference>
<dbReference type="InterPro" id="IPR036736">
    <property type="entry name" value="ACP-like_sf"/>
</dbReference>
<dbReference type="GO" id="GO:0043041">
    <property type="term" value="P:amino acid activation for nonribosomal peptide biosynthetic process"/>
    <property type="evidence" value="ECO:0007669"/>
    <property type="project" value="TreeGrafter"/>
</dbReference>
<dbReference type="FunFam" id="3.30.300.30:FF:000010">
    <property type="entry name" value="Enterobactin synthetase component F"/>
    <property type="match status" value="1"/>
</dbReference>
<evidence type="ECO:0000256" key="3">
    <source>
        <dbReference type="ARBA" id="ARBA00022450"/>
    </source>
</evidence>
<comment type="caution">
    <text evidence="6">The sequence shown here is derived from an EMBL/GenBank/DDBJ whole genome shotgun (WGS) entry which is preliminary data.</text>
</comment>
<dbReference type="InterPro" id="IPR000873">
    <property type="entry name" value="AMP-dep_synth/lig_dom"/>
</dbReference>
<dbReference type="Pfam" id="PF13193">
    <property type="entry name" value="AMP-binding_C"/>
    <property type="match status" value="1"/>
</dbReference>
<evidence type="ECO:0000256" key="2">
    <source>
        <dbReference type="ARBA" id="ARBA00006432"/>
    </source>
</evidence>
<dbReference type="SUPFAM" id="SSF56801">
    <property type="entry name" value="Acetyl-CoA synthetase-like"/>
    <property type="match status" value="1"/>
</dbReference>
<dbReference type="PANTHER" id="PTHR45527:SF1">
    <property type="entry name" value="FATTY ACID SYNTHASE"/>
    <property type="match status" value="1"/>
</dbReference>
<dbReference type="Proteomes" id="UP001142374">
    <property type="component" value="Unassembled WGS sequence"/>
</dbReference>
<dbReference type="AlphaFoldDB" id="A0A9X2RP79"/>
<reference evidence="6" key="1">
    <citation type="submission" date="2022-06" db="EMBL/GenBank/DDBJ databases">
        <title>WGS of actinobacteria.</title>
        <authorList>
            <person name="Thawai C."/>
        </authorList>
    </citation>
    <scope>NUCLEOTIDE SEQUENCE</scope>
    <source>
        <strain evidence="6">AA8</strain>
    </source>
</reference>
<dbReference type="InterPro" id="IPR045851">
    <property type="entry name" value="AMP-bd_C_sf"/>
</dbReference>
<dbReference type="InterPro" id="IPR010071">
    <property type="entry name" value="AA_adenyl_dom"/>
</dbReference>
<evidence type="ECO:0000256" key="1">
    <source>
        <dbReference type="ARBA" id="ARBA00001957"/>
    </source>
</evidence>
<name>A0A9X2RP79_9ACTN</name>
<dbReference type="PROSITE" id="PS50075">
    <property type="entry name" value="CARRIER"/>
    <property type="match status" value="1"/>
</dbReference>
<dbReference type="RefSeq" id="WP_168095517.1">
    <property type="nucleotide sequence ID" value="NZ_JAATER010000432.1"/>
</dbReference>
<evidence type="ECO:0000256" key="4">
    <source>
        <dbReference type="ARBA" id="ARBA00022553"/>
    </source>
</evidence>
<keyword evidence="7" id="KW-1185">Reference proteome</keyword>
<evidence type="ECO:0000313" key="7">
    <source>
        <dbReference type="Proteomes" id="UP001142374"/>
    </source>
</evidence>
<proteinExistence type="inferred from homology"/>